<dbReference type="RefSeq" id="WP_107009605.1">
    <property type="nucleotide sequence ID" value="NZ_JBHRSF010000062.1"/>
</dbReference>
<dbReference type="GO" id="GO:0046872">
    <property type="term" value="F:metal ion binding"/>
    <property type="evidence" value="ECO:0007669"/>
    <property type="project" value="InterPro"/>
</dbReference>
<keyword evidence="3" id="KW-0520">NAD</keyword>
<dbReference type="EMBL" id="JBHRSF010000062">
    <property type="protein sequence ID" value="MFC2996309.1"/>
    <property type="molecule type" value="Genomic_DNA"/>
</dbReference>
<dbReference type="PANTHER" id="PTHR11496:SF102">
    <property type="entry name" value="ALCOHOL DEHYDROGENASE 4"/>
    <property type="match status" value="1"/>
</dbReference>
<dbReference type="InterPro" id="IPR034786">
    <property type="entry name" value="MAR"/>
</dbReference>
<dbReference type="Gene3D" id="3.40.50.1970">
    <property type="match status" value="1"/>
</dbReference>
<evidence type="ECO:0000313" key="9">
    <source>
        <dbReference type="Proteomes" id="UP001595455"/>
    </source>
</evidence>
<evidence type="ECO:0000259" key="5">
    <source>
        <dbReference type="Pfam" id="PF25137"/>
    </source>
</evidence>
<organism evidence="7 8">
    <name type="scientific">Acinetobacter sichuanensis</name>
    <dbReference type="NCBI Taxonomy" id="2136183"/>
    <lineage>
        <taxon>Bacteria</taxon>
        <taxon>Pseudomonadati</taxon>
        <taxon>Pseudomonadota</taxon>
        <taxon>Gammaproteobacteria</taxon>
        <taxon>Moraxellales</taxon>
        <taxon>Moraxellaceae</taxon>
        <taxon>Acinetobacter</taxon>
    </lineage>
</organism>
<proteinExistence type="inferred from homology"/>
<protein>
    <submittedName>
        <fullName evidence="7">Maleylacetate reductase</fullName>
        <ecNumber evidence="6">1.3.1.32</ecNumber>
    </submittedName>
</protein>
<dbReference type="InterPro" id="IPR039697">
    <property type="entry name" value="Alcohol_dehydrogenase_Fe"/>
</dbReference>
<reference evidence="6" key="1">
    <citation type="journal article" date="2014" name="Int. J. Syst. Evol. Microbiol.">
        <title>Complete genome of a new Firmicutes species belonging to the dominant human colonic microbiota ('Ruminococcus bicirculans') reveals two chromosomes and a selective capacity to utilize plant glucans.</title>
        <authorList>
            <consortium name="NISC Comparative Sequencing Program"/>
            <person name="Wegmann U."/>
            <person name="Louis P."/>
            <person name="Goesmann A."/>
            <person name="Henrissat B."/>
            <person name="Duncan S.H."/>
            <person name="Flint H.J."/>
        </authorList>
    </citation>
    <scope>NUCLEOTIDE SEQUENCE</scope>
    <source>
        <strain evidence="6">KCTC 62575</strain>
    </source>
</reference>
<dbReference type="PANTHER" id="PTHR11496">
    <property type="entry name" value="ALCOHOL DEHYDROGENASE"/>
    <property type="match status" value="1"/>
</dbReference>
<dbReference type="Pfam" id="PF00465">
    <property type="entry name" value="Fe-ADH"/>
    <property type="match status" value="1"/>
</dbReference>
<accession>A0A371YLR8</accession>
<evidence type="ECO:0000259" key="4">
    <source>
        <dbReference type="Pfam" id="PF00465"/>
    </source>
</evidence>
<dbReference type="AlphaFoldDB" id="A0A371YLR8"/>
<keyword evidence="9" id="KW-1185">Reference proteome</keyword>
<dbReference type="Proteomes" id="UP000240957">
    <property type="component" value="Unassembled WGS sequence"/>
</dbReference>
<evidence type="ECO:0000256" key="3">
    <source>
        <dbReference type="ARBA" id="ARBA00023027"/>
    </source>
</evidence>
<reference evidence="7 8" key="2">
    <citation type="submission" date="2018-08" db="EMBL/GenBank/DDBJ databases">
        <title>The draft genome of Acinetobacter sichuanensis strain WCHAc060041.</title>
        <authorList>
            <person name="Qin J."/>
            <person name="Feng Y."/>
            <person name="Zong Z."/>
        </authorList>
    </citation>
    <scope>NUCLEOTIDE SEQUENCE [LARGE SCALE GENOMIC DNA]</scope>
    <source>
        <strain evidence="7 8">WCHAc060041</strain>
    </source>
</reference>
<gene>
    <name evidence="6" type="ORF">ACFODO_13725</name>
    <name evidence="7" type="ORF">C9E89_017435</name>
</gene>
<dbReference type="GO" id="GO:0018506">
    <property type="term" value="F:maleylacetate reductase activity"/>
    <property type="evidence" value="ECO:0007669"/>
    <property type="project" value="UniProtKB-EC"/>
</dbReference>
<feature type="domain" description="Alcohol dehydrogenase iron-type/glycerol dehydrogenase GldA" evidence="4">
    <location>
        <begin position="10"/>
        <end position="153"/>
    </location>
</feature>
<dbReference type="Proteomes" id="UP001595455">
    <property type="component" value="Unassembled WGS sequence"/>
</dbReference>
<reference evidence="6" key="4">
    <citation type="submission" date="2024-09" db="EMBL/GenBank/DDBJ databases">
        <authorList>
            <person name="Sun Q."/>
            <person name="Mori K."/>
        </authorList>
    </citation>
    <scope>NUCLEOTIDE SEQUENCE</scope>
    <source>
        <strain evidence="6">KCTC 62575</strain>
    </source>
</reference>
<sequence length="355" mass="38478">MQMFNYKALPINVHFGRGRAKEVHSILNEYNFRSVMIITTPEQEADGQKLAEQLGNLCVSVYPKAVMHVPVEVAEQAILEAERLNVDCCLAIGGGSTIGLAKAIALKTALPIVAIPTTYAGSEMTTVYGMTENRLKTTGKDIKVLPKVVIYDPELTLTLPAKISACSGMNAMAHAVEALYAQDKNPIISLMALDSIRALKDALPAIVQDPTDMAAREKATYGAWLAGICLGSVGMAIHHKICHTLGGTYNLPHAEAHAITLAYSVHYNRNADVAAMTQLAQALGGTSHEQVGQLIYELNQKLNISMALKDIGLPEEGPQTVAKIVCDSPYYNPRAYDYDELEQLMQRAYLGLPPN</sequence>
<comment type="similarity">
    <text evidence="1">Belongs to the iron-containing alcohol dehydrogenase family.</text>
</comment>
<dbReference type="EC" id="1.3.1.32" evidence="6"/>
<dbReference type="OrthoDB" id="3812122at2"/>
<evidence type="ECO:0000313" key="8">
    <source>
        <dbReference type="Proteomes" id="UP000240957"/>
    </source>
</evidence>
<reference evidence="9" key="3">
    <citation type="journal article" date="2019" name="Int. J. Syst. Evol. Microbiol.">
        <title>The Global Catalogue of Microorganisms (GCM) 10K type strain sequencing project: providing services to taxonomists for standard genome sequencing and annotation.</title>
        <authorList>
            <consortium name="The Broad Institute Genomics Platform"/>
            <consortium name="The Broad Institute Genome Sequencing Center for Infectious Disease"/>
            <person name="Wu L."/>
            <person name="Ma J."/>
        </authorList>
    </citation>
    <scope>NUCLEOTIDE SEQUENCE [LARGE SCALE GENOMIC DNA]</scope>
    <source>
        <strain evidence="9">KCTC 62575</strain>
    </source>
</reference>
<comment type="caution">
    <text evidence="7">The sequence shown here is derived from an EMBL/GenBank/DDBJ whole genome shotgun (WGS) entry which is preliminary data.</text>
</comment>
<dbReference type="CDD" id="cd08177">
    <property type="entry name" value="MAR"/>
    <property type="match status" value="1"/>
</dbReference>
<keyword evidence="2 6" id="KW-0560">Oxidoreductase</keyword>
<dbReference type="InterPro" id="IPR056798">
    <property type="entry name" value="ADH_Fe_C"/>
</dbReference>
<evidence type="ECO:0000313" key="7">
    <source>
        <dbReference type="EMBL" id="RFC82274.1"/>
    </source>
</evidence>
<evidence type="ECO:0000313" key="6">
    <source>
        <dbReference type="EMBL" id="MFC2996309.1"/>
    </source>
</evidence>
<dbReference type="InterPro" id="IPR001670">
    <property type="entry name" value="ADH_Fe/GldA"/>
</dbReference>
<dbReference type="SUPFAM" id="SSF56796">
    <property type="entry name" value="Dehydroquinate synthase-like"/>
    <property type="match status" value="1"/>
</dbReference>
<feature type="domain" description="Fe-containing alcohol dehydrogenase-like C-terminal" evidence="5">
    <location>
        <begin position="165"/>
        <end position="349"/>
    </location>
</feature>
<dbReference type="EMBL" id="PYIX02000038">
    <property type="protein sequence ID" value="RFC82274.1"/>
    <property type="molecule type" value="Genomic_DNA"/>
</dbReference>
<evidence type="ECO:0000256" key="1">
    <source>
        <dbReference type="ARBA" id="ARBA00007358"/>
    </source>
</evidence>
<dbReference type="Gene3D" id="1.20.1090.10">
    <property type="entry name" value="Dehydroquinate synthase-like - alpha domain"/>
    <property type="match status" value="1"/>
</dbReference>
<dbReference type="Pfam" id="PF25137">
    <property type="entry name" value="ADH_Fe_C"/>
    <property type="match status" value="1"/>
</dbReference>
<name>A0A371YLR8_9GAMM</name>
<evidence type="ECO:0000256" key="2">
    <source>
        <dbReference type="ARBA" id="ARBA00023002"/>
    </source>
</evidence>
<dbReference type="GO" id="GO:0004022">
    <property type="term" value="F:alcohol dehydrogenase (NAD+) activity"/>
    <property type="evidence" value="ECO:0007669"/>
    <property type="project" value="TreeGrafter"/>
</dbReference>